<reference evidence="2" key="1">
    <citation type="submission" date="2020-05" db="UniProtKB">
        <authorList>
            <consortium name="EnsemblMetazoa"/>
        </authorList>
    </citation>
    <scope>IDENTIFICATION</scope>
    <source>
        <strain evidence="2">BB02</strain>
    </source>
</reference>
<dbReference type="VEuPathDB" id="VectorBase:BGLB013038"/>
<proteinExistence type="predicted"/>
<dbReference type="VEuPathDB" id="VectorBase:BGLAX_039154"/>
<dbReference type="GO" id="GO:0016491">
    <property type="term" value="F:oxidoreductase activity"/>
    <property type="evidence" value="ECO:0007669"/>
    <property type="project" value="UniProtKB-KW"/>
</dbReference>
<evidence type="ECO:0000313" key="2">
    <source>
        <dbReference type="EnsemblMetazoa" id="BGLB013038-PB"/>
    </source>
</evidence>
<dbReference type="AlphaFoldDB" id="A0A2C9K4F9"/>
<dbReference type="PANTHER" id="PTHR42808:SF4">
    <property type="entry name" value="SHORT CHAIN DEHYDROGENASE"/>
    <property type="match status" value="1"/>
</dbReference>
<accession>A0A2C9K4F9</accession>
<dbReference type="KEGG" id="bgt:106050903"/>
<evidence type="ECO:0008006" key="4">
    <source>
        <dbReference type="Google" id="ProtNLM"/>
    </source>
</evidence>
<dbReference type="SUPFAM" id="SSF51735">
    <property type="entry name" value="NAD(P)-binding Rossmann-fold domains"/>
    <property type="match status" value="1"/>
</dbReference>
<dbReference type="EnsemblMetazoa" id="BGLB013038-RB">
    <property type="protein sequence ID" value="BGLB013038-PB"/>
    <property type="gene ID" value="BGLB013038"/>
</dbReference>
<dbReference type="InterPro" id="IPR020904">
    <property type="entry name" value="Sc_DH/Rdtase_CS"/>
</dbReference>
<dbReference type="PRINTS" id="PR00081">
    <property type="entry name" value="GDHRDH"/>
</dbReference>
<dbReference type="STRING" id="6526.A0A2C9K4F9"/>
<evidence type="ECO:0000256" key="1">
    <source>
        <dbReference type="ARBA" id="ARBA00023002"/>
    </source>
</evidence>
<dbReference type="Pfam" id="PF00106">
    <property type="entry name" value="adh_short"/>
    <property type="match status" value="1"/>
</dbReference>
<dbReference type="InterPro" id="IPR036291">
    <property type="entry name" value="NAD(P)-bd_dom_sf"/>
</dbReference>
<dbReference type="InterPro" id="IPR051935">
    <property type="entry name" value="HSDL2"/>
</dbReference>
<gene>
    <name evidence="2" type="primary">106050903</name>
</gene>
<dbReference type="Proteomes" id="UP000076420">
    <property type="component" value="Unassembled WGS sequence"/>
</dbReference>
<keyword evidence="1" id="KW-0560">Oxidoreductase</keyword>
<sequence>MKSALVIGATRGIGKQIALKFAENGYKVCVAAKTTEHSDKLPGTIFDVAKEIKDKGGDAKPVKCNVRKEDDIASTVQECIDIYGSLDVAVYNAGAVLWNSVIETPLKRWDLMNEVNARGAFCMVQNILPHMLERKKGRLILVAPPIYNRFFKGKTPYSMTKVAMTVLVHGLANELTGTGVSISALWPATVIESHVTQVRNLAPAYMRKPTIFADACFQIAEETTEKLNGLALIDEDYLRSEGVTDFTKYRCDPQQEPDRMMPIKFPTLLVQEEMNDPPVTSKL</sequence>
<protein>
    <recommendedName>
        <fullName evidence="4">Hydroxysteroid dehydrogenase-like protein 2</fullName>
    </recommendedName>
</protein>
<name>A0A2C9K4F9_BIOGL</name>
<dbReference type="PANTHER" id="PTHR42808">
    <property type="entry name" value="HYDROXYSTEROID DEHYDROGENASE-LIKE PROTEIN 2"/>
    <property type="match status" value="1"/>
</dbReference>
<dbReference type="NCBIfam" id="NF006133">
    <property type="entry name" value="PRK08278.1"/>
    <property type="match status" value="1"/>
</dbReference>
<dbReference type="InterPro" id="IPR002347">
    <property type="entry name" value="SDR_fam"/>
</dbReference>
<dbReference type="Gene3D" id="3.40.50.720">
    <property type="entry name" value="NAD(P)-binding Rossmann-like Domain"/>
    <property type="match status" value="1"/>
</dbReference>
<dbReference type="PROSITE" id="PS00061">
    <property type="entry name" value="ADH_SHORT"/>
    <property type="match status" value="1"/>
</dbReference>
<dbReference type="OrthoDB" id="5327538at2759"/>
<organism evidence="2 3">
    <name type="scientific">Biomphalaria glabrata</name>
    <name type="common">Bloodfluke planorb</name>
    <name type="synonym">Freshwater snail</name>
    <dbReference type="NCBI Taxonomy" id="6526"/>
    <lineage>
        <taxon>Eukaryota</taxon>
        <taxon>Metazoa</taxon>
        <taxon>Spiralia</taxon>
        <taxon>Lophotrochozoa</taxon>
        <taxon>Mollusca</taxon>
        <taxon>Gastropoda</taxon>
        <taxon>Heterobranchia</taxon>
        <taxon>Euthyneura</taxon>
        <taxon>Panpulmonata</taxon>
        <taxon>Hygrophila</taxon>
        <taxon>Lymnaeoidea</taxon>
        <taxon>Planorbidae</taxon>
        <taxon>Biomphalaria</taxon>
    </lineage>
</organism>
<evidence type="ECO:0000313" key="3">
    <source>
        <dbReference type="Proteomes" id="UP000076420"/>
    </source>
</evidence>